<comment type="caution">
    <text evidence="9">The sequence shown here is derived from an EMBL/GenBank/DDBJ whole genome shotgun (WGS) entry which is preliminary data.</text>
</comment>
<dbReference type="EMBL" id="MCGT01000022">
    <property type="protein sequence ID" value="ORX50948.1"/>
    <property type="molecule type" value="Genomic_DNA"/>
</dbReference>
<keyword evidence="10" id="KW-1185">Reference proteome</keyword>
<keyword evidence="4 7" id="KW-1133">Transmembrane helix</keyword>
<dbReference type="AlphaFoldDB" id="A0A1X2GCZ5"/>
<feature type="region of interest" description="Disordered" evidence="6">
    <location>
        <begin position="1"/>
        <end position="76"/>
    </location>
</feature>
<keyword evidence="2" id="KW-1003">Cell membrane</keyword>
<comment type="subcellular location">
    <subcellularLocation>
        <location evidence="1">Cell membrane</location>
        <topology evidence="1">Multi-pass membrane protein</topology>
    </subcellularLocation>
</comment>
<name>A0A1X2GCZ5_9FUNG</name>
<evidence type="ECO:0000259" key="8">
    <source>
        <dbReference type="Pfam" id="PF02656"/>
    </source>
</evidence>
<gene>
    <name evidence="9" type="ORF">DM01DRAFT_252122</name>
</gene>
<dbReference type="OrthoDB" id="199599at2759"/>
<evidence type="ECO:0000256" key="4">
    <source>
        <dbReference type="ARBA" id="ARBA00022989"/>
    </source>
</evidence>
<dbReference type="InterPro" id="IPR052053">
    <property type="entry name" value="IM_YidH-like"/>
</dbReference>
<dbReference type="PANTHER" id="PTHR34187:SF2">
    <property type="entry name" value="DUF202 DOMAIN-CONTAINING PROTEIN"/>
    <property type="match status" value="1"/>
</dbReference>
<reference evidence="9 10" key="1">
    <citation type="submission" date="2016-07" db="EMBL/GenBank/DDBJ databases">
        <title>Pervasive Adenine N6-methylation of Active Genes in Fungi.</title>
        <authorList>
            <consortium name="DOE Joint Genome Institute"/>
            <person name="Mondo S.J."/>
            <person name="Dannebaum R.O."/>
            <person name="Kuo R.C."/>
            <person name="Labutti K."/>
            <person name="Haridas S."/>
            <person name="Kuo A."/>
            <person name="Salamov A."/>
            <person name="Ahrendt S.R."/>
            <person name="Lipzen A."/>
            <person name="Sullivan W."/>
            <person name="Andreopoulos W.B."/>
            <person name="Clum A."/>
            <person name="Lindquist E."/>
            <person name="Daum C."/>
            <person name="Ramamoorthy G.K."/>
            <person name="Gryganskyi A."/>
            <person name="Culley D."/>
            <person name="Magnuson J.K."/>
            <person name="James T.Y."/>
            <person name="O'Malley M.A."/>
            <person name="Stajich J.E."/>
            <person name="Spatafora J.W."/>
            <person name="Visel A."/>
            <person name="Grigoriev I.V."/>
        </authorList>
    </citation>
    <scope>NUCLEOTIDE SEQUENCE [LARGE SCALE GENOMIC DNA]</scope>
    <source>
        <strain evidence="9 10">NRRL 3301</strain>
    </source>
</reference>
<evidence type="ECO:0000256" key="5">
    <source>
        <dbReference type="ARBA" id="ARBA00023136"/>
    </source>
</evidence>
<feature type="transmembrane region" description="Helical" evidence="7">
    <location>
        <begin position="113"/>
        <end position="134"/>
    </location>
</feature>
<evidence type="ECO:0000256" key="7">
    <source>
        <dbReference type="SAM" id="Phobius"/>
    </source>
</evidence>
<sequence>MSTTIQTKSQHTDDTDSASTSGLSTSTQPDPGLASPEFQMPFLVRTKTDREKDQLRSEYHQQRRQTDASISGPRPHGLTNNVFSTFYHRVSMSWLLENKASVARDHLANERTFLAWLRTSLSLITVGVAITQLYQLNTVENGNKRLIGRALGGTFVALSIVFLYFANVRYFHAQYALTQNQFPASRGSVLVGSISVLCVLVAMFVVIITDKR</sequence>
<evidence type="ECO:0000256" key="2">
    <source>
        <dbReference type="ARBA" id="ARBA00022475"/>
    </source>
</evidence>
<dbReference type="InterPro" id="IPR003807">
    <property type="entry name" value="DUF202"/>
</dbReference>
<evidence type="ECO:0000256" key="3">
    <source>
        <dbReference type="ARBA" id="ARBA00022692"/>
    </source>
</evidence>
<dbReference type="GO" id="GO:0005886">
    <property type="term" value="C:plasma membrane"/>
    <property type="evidence" value="ECO:0007669"/>
    <property type="project" value="UniProtKB-SubCell"/>
</dbReference>
<evidence type="ECO:0000256" key="1">
    <source>
        <dbReference type="ARBA" id="ARBA00004651"/>
    </source>
</evidence>
<feature type="compositionally biased region" description="Polar residues" evidence="6">
    <location>
        <begin position="17"/>
        <end position="29"/>
    </location>
</feature>
<feature type="domain" description="DUF202" evidence="8">
    <location>
        <begin position="104"/>
        <end position="174"/>
    </location>
</feature>
<protein>
    <recommendedName>
        <fullName evidence="8">DUF202 domain-containing protein</fullName>
    </recommendedName>
</protein>
<dbReference type="Pfam" id="PF02656">
    <property type="entry name" value="DUF202"/>
    <property type="match status" value="1"/>
</dbReference>
<keyword evidence="3 7" id="KW-0812">Transmembrane</keyword>
<proteinExistence type="predicted"/>
<organism evidence="9 10">
    <name type="scientific">Hesseltinella vesiculosa</name>
    <dbReference type="NCBI Taxonomy" id="101127"/>
    <lineage>
        <taxon>Eukaryota</taxon>
        <taxon>Fungi</taxon>
        <taxon>Fungi incertae sedis</taxon>
        <taxon>Mucoromycota</taxon>
        <taxon>Mucoromycotina</taxon>
        <taxon>Mucoromycetes</taxon>
        <taxon>Mucorales</taxon>
        <taxon>Cunninghamellaceae</taxon>
        <taxon>Hesseltinella</taxon>
    </lineage>
</organism>
<dbReference type="PANTHER" id="PTHR34187">
    <property type="entry name" value="FGR18P"/>
    <property type="match status" value="1"/>
</dbReference>
<feature type="transmembrane region" description="Helical" evidence="7">
    <location>
        <begin position="187"/>
        <end position="208"/>
    </location>
</feature>
<evidence type="ECO:0000256" key="6">
    <source>
        <dbReference type="SAM" id="MobiDB-lite"/>
    </source>
</evidence>
<accession>A0A1X2GCZ5</accession>
<dbReference type="Proteomes" id="UP000242146">
    <property type="component" value="Unassembled WGS sequence"/>
</dbReference>
<feature type="transmembrane region" description="Helical" evidence="7">
    <location>
        <begin position="146"/>
        <end position="166"/>
    </location>
</feature>
<evidence type="ECO:0000313" key="10">
    <source>
        <dbReference type="Proteomes" id="UP000242146"/>
    </source>
</evidence>
<feature type="compositionally biased region" description="Basic and acidic residues" evidence="6">
    <location>
        <begin position="46"/>
        <end position="66"/>
    </location>
</feature>
<evidence type="ECO:0000313" key="9">
    <source>
        <dbReference type="EMBL" id="ORX50948.1"/>
    </source>
</evidence>
<keyword evidence="5 7" id="KW-0472">Membrane</keyword>